<dbReference type="NCBIfam" id="TIGR03517">
    <property type="entry name" value="GldM_gliding"/>
    <property type="match status" value="1"/>
</dbReference>
<evidence type="ECO:0000259" key="4">
    <source>
        <dbReference type="Pfam" id="PF21602"/>
    </source>
</evidence>
<dbReference type="EMBL" id="JAHLFU010000164">
    <property type="protein sequence ID" value="MBU3853673.1"/>
    <property type="molecule type" value="Genomic_DNA"/>
</dbReference>
<sequence>MGVKKQRTSPRQKMINLMYVVLMAMLALNVSTDVLNGFSLVEQSLNRTTSSATLSNQAIYDNFESQLKSNPAKVKEWYDKAQYVKRISDSLYNYAAALKIEIVKEADGEDGDVQNIQNKEDLEAATHIMLAPKRGQGEQLYHAINSYRNRILEMIDDPAQKKIIAGNLSTEVPKEGQALRKNWQQYMFESMPVAAAVTLLSKLQSDVRYAEGEVLHSLIANIDVKDIRVNELNAYVIPQSQTVVQGGKFSAQIIMAAVDTTNRPVIYIGGRPITSKKGIYETICSKTGDFTLNGYIETTDGRGEKVRRDFTQKYSVVAPTATVSADMMNVLYAGYENPMSISVPGVPVNKIVATMSGGQLKSVGPGKFVAHPAAVGKDAVITVSAQMEGRVQEMGKFSFRVRKLPDPTAFIEYKTADGTERFRGGKISKQQLMTAPGIGAAIDDGLLNIGFRVTGFETVFFDNMGNAIPEVSNSGNFTSRQKDRFRMLGRGKRFYISKIRAVGPDGIQRTLTGSMEIIIN</sequence>
<reference evidence="5" key="1">
    <citation type="journal article" date="2021" name="PeerJ">
        <title>Extensive microbial diversity within the chicken gut microbiome revealed by metagenomics and culture.</title>
        <authorList>
            <person name="Gilroy R."/>
            <person name="Ravi A."/>
            <person name="Getino M."/>
            <person name="Pursley I."/>
            <person name="Horton D.L."/>
            <person name="Alikhan N.F."/>
            <person name="Baker D."/>
            <person name="Gharbi K."/>
            <person name="Hall N."/>
            <person name="Watson M."/>
            <person name="Adriaenssens E.M."/>
            <person name="Foster-Nyarko E."/>
            <person name="Jarju S."/>
            <person name="Secka A."/>
            <person name="Antonio M."/>
            <person name="Oren A."/>
            <person name="Chaudhuri R.R."/>
            <person name="La Ragione R."/>
            <person name="Hildebrand F."/>
            <person name="Pallen M.J."/>
        </authorList>
    </citation>
    <scope>NUCLEOTIDE SEQUENCE</scope>
    <source>
        <strain evidence="5">G3-2149</strain>
    </source>
</reference>
<dbReference type="Pfam" id="PF21601">
    <property type="entry name" value="GldM_2nd"/>
    <property type="match status" value="1"/>
</dbReference>
<evidence type="ECO:0000259" key="1">
    <source>
        <dbReference type="Pfam" id="PF12080"/>
    </source>
</evidence>
<feature type="domain" description="Gliding motility-associated protein GldM first immunoglobulin-like" evidence="3">
    <location>
        <begin position="224"/>
        <end position="317"/>
    </location>
</feature>
<name>A0A9E2L8Y9_9BACT</name>
<dbReference type="Pfam" id="PF12081">
    <property type="entry name" value="GldM_1st"/>
    <property type="match status" value="1"/>
</dbReference>
<evidence type="ECO:0000313" key="5">
    <source>
        <dbReference type="EMBL" id="MBU3853673.1"/>
    </source>
</evidence>
<gene>
    <name evidence="5" type="primary">gldM</name>
    <name evidence="5" type="ORF">H9789_07645</name>
</gene>
<dbReference type="InterPro" id="IPR019859">
    <property type="entry name" value="Motility-assoc_prot_GldM"/>
</dbReference>
<dbReference type="Pfam" id="PF21602">
    <property type="entry name" value="GldM_3rd"/>
    <property type="match status" value="1"/>
</dbReference>
<evidence type="ECO:0000313" key="6">
    <source>
        <dbReference type="Proteomes" id="UP000823865"/>
    </source>
</evidence>
<dbReference type="InterPro" id="IPR022719">
    <property type="entry name" value="Motility-assoc_prot_GldM_C"/>
</dbReference>
<organism evidence="5 6">
    <name type="scientific">Candidatus Paraprevotella stercoravium</name>
    <dbReference type="NCBI Taxonomy" id="2838725"/>
    <lineage>
        <taxon>Bacteria</taxon>
        <taxon>Pseudomonadati</taxon>
        <taxon>Bacteroidota</taxon>
        <taxon>Bacteroidia</taxon>
        <taxon>Bacteroidales</taxon>
        <taxon>Prevotellaceae</taxon>
        <taxon>Paraprevotella</taxon>
    </lineage>
</organism>
<feature type="domain" description="Gliding motility-associated protein GldM C-terminal" evidence="1">
    <location>
        <begin position="405"/>
        <end position="520"/>
    </location>
</feature>
<accession>A0A9E2L8Y9</accession>
<proteinExistence type="predicted"/>
<dbReference type="AlphaFoldDB" id="A0A9E2L8Y9"/>
<dbReference type="InterPro" id="IPR022720">
    <property type="entry name" value="Motility-assoc_prot_GldM_N"/>
</dbReference>
<dbReference type="Proteomes" id="UP000823865">
    <property type="component" value="Unassembled WGS sequence"/>
</dbReference>
<comment type="caution">
    <text evidence="5">The sequence shown here is derived from an EMBL/GenBank/DDBJ whole genome shotgun (WGS) entry which is preliminary data.</text>
</comment>
<reference evidence="5" key="2">
    <citation type="submission" date="2021-04" db="EMBL/GenBank/DDBJ databases">
        <authorList>
            <person name="Gilroy R."/>
        </authorList>
    </citation>
    <scope>NUCLEOTIDE SEQUENCE</scope>
    <source>
        <strain evidence="5">G3-2149</strain>
    </source>
</reference>
<feature type="domain" description="Gliding motility-associated protein GldM second immunoglobulin-like" evidence="4">
    <location>
        <begin position="320"/>
        <end position="402"/>
    </location>
</feature>
<feature type="domain" description="Gliding motility-associated protein GldM N-terminal" evidence="2">
    <location>
        <begin position="33"/>
        <end position="220"/>
    </location>
</feature>
<protein>
    <submittedName>
        <fullName evidence="5">Gliding motility protein GldM</fullName>
    </submittedName>
</protein>
<dbReference type="InterPro" id="IPR048405">
    <property type="entry name" value="GldM_Ig-like-1"/>
</dbReference>
<dbReference type="Pfam" id="PF12080">
    <property type="entry name" value="GldM_4th"/>
    <property type="match status" value="1"/>
</dbReference>
<evidence type="ECO:0000259" key="3">
    <source>
        <dbReference type="Pfam" id="PF21601"/>
    </source>
</evidence>
<evidence type="ECO:0000259" key="2">
    <source>
        <dbReference type="Pfam" id="PF12081"/>
    </source>
</evidence>
<dbReference type="InterPro" id="IPR048406">
    <property type="entry name" value="GldM_Ig-like-2"/>
</dbReference>